<comment type="subcellular location">
    <subcellularLocation>
        <location evidence="1">Membrane</location>
        <topology evidence="1">Multi-pass membrane protein</topology>
    </subcellularLocation>
</comment>
<feature type="transmembrane region" description="Helical" evidence="5">
    <location>
        <begin position="40"/>
        <end position="61"/>
    </location>
</feature>
<evidence type="ECO:0000256" key="3">
    <source>
        <dbReference type="ARBA" id="ARBA00022989"/>
    </source>
</evidence>
<dbReference type="OrthoDB" id="3222at2759"/>
<gene>
    <name evidence="6" type="ORF">PROFUN_14614</name>
</gene>
<evidence type="ECO:0000256" key="5">
    <source>
        <dbReference type="SAM" id="Phobius"/>
    </source>
</evidence>
<dbReference type="EMBL" id="MDYQ01000283">
    <property type="protein sequence ID" value="PRP77069.1"/>
    <property type="molecule type" value="Genomic_DNA"/>
</dbReference>
<name>A0A2P6MZD7_9EUKA</name>
<keyword evidence="7" id="KW-1185">Reference proteome</keyword>
<feature type="transmembrane region" description="Helical" evidence="5">
    <location>
        <begin position="102"/>
        <end position="121"/>
    </location>
</feature>
<reference evidence="6 7" key="1">
    <citation type="journal article" date="2018" name="Genome Biol. Evol.">
        <title>Multiple Roots of Fruiting Body Formation in Amoebozoa.</title>
        <authorList>
            <person name="Hillmann F."/>
            <person name="Forbes G."/>
            <person name="Novohradska S."/>
            <person name="Ferling I."/>
            <person name="Riege K."/>
            <person name="Groth M."/>
            <person name="Westermann M."/>
            <person name="Marz M."/>
            <person name="Spaller T."/>
            <person name="Winckler T."/>
            <person name="Schaap P."/>
            <person name="Glockner G."/>
        </authorList>
    </citation>
    <scope>NUCLEOTIDE SEQUENCE [LARGE SCALE GENOMIC DNA]</scope>
    <source>
        <strain evidence="6 7">Jena</strain>
    </source>
</reference>
<evidence type="ECO:0000256" key="4">
    <source>
        <dbReference type="ARBA" id="ARBA00023136"/>
    </source>
</evidence>
<organism evidence="6 7">
    <name type="scientific">Planoprotostelium fungivorum</name>
    <dbReference type="NCBI Taxonomy" id="1890364"/>
    <lineage>
        <taxon>Eukaryota</taxon>
        <taxon>Amoebozoa</taxon>
        <taxon>Evosea</taxon>
        <taxon>Variosea</taxon>
        <taxon>Cavosteliida</taxon>
        <taxon>Cavosteliaceae</taxon>
        <taxon>Planoprotostelium</taxon>
    </lineage>
</organism>
<dbReference type="GO" id="GO:0016020">
    <property type="term" value="C:membrane"/>
    <property type="evidence" value="ECO:0007669"/>
    <property type="project" value="UniProtKB-SubCell"/>
</dbReference>
<sequence length="134" mass="15352">MWSSGHLIANEFLGSTIFVFMVAALTDLKHPLASIKAAPFIVGSAVFVIANIFGWTTFVLLHHHQLIFHRLMQTHHTRSKVLEWIQHEGLTAYYKGLWSNPYWAIALFVPISGHMTGMFLYDVMVSKDYEDDEE</sequence>
<evidence type="ECO:0000256" key="2">
    <source>
        <dbReference type="ARBA" id="ARBA00022692"/>
    </source>
</evidence>
<protein>
    <submittedName>
        <fullName evidence="6">MIP family channel protein</fullName>
    </submittedName>
</protein>
<keyword evidence="3 5" id="KW-1133">Transmembrane helix</keyword>
<evidence type="ECO:0000256" key="1">
    <source>
        <dbReference type="ARBA" id="ARBA00004141"/>
    </source>
</evidence>
<evidence type="ECO:0000313" key="7">
    <source>
        <dbReference type="Proteomes" id="UP000241769"/>
    </source>
</evidence>
<dbReference type="SUPFAM" id="SSF81338">
    <property type="entry name" value="Aquaporin-like"/>
    <property type="match status" value="1"/>
</dbReference>
<dbReference type="InParanoid" id="A0A2P6MZD7"/>
<accession>A0A2P6MZD7</accession>
<proteinExistence type="predicted"/>
<dbReference type="Gene3D" id="1.20.1080.10">
    <property type="entry name" value="Glycerol uptake facilitator protein"/>
    <property type="match status" value="1"/>
</dbReference>
<evidence type="ECO:0000313" key="6">
    <source>
        <dbReference type="EMBL" id="PRP77069.1"/>
    </source>
</evidence>
<comment type="caution">
    <text evidence="6">The sequence shown here is derived from an EMBL/GenBank/DDBJ whole genome shotgun (WGS) entry which is preliminary data.</text>
</comment>
<keyword evidence="2 5" id="KW-0812">Transmembrane</keyword>
<dbReference type="Proteomes" id="UP000241769">
    <property type="component" value="Unassembled WGS sequence"/>
</dbReference>
<dbReference type="InterPro" id="IPR023271">
    <property type="entry name" value="Aquaporin-like"/>
</dbReference>
<feature type="transmembrane region" description="Helical" evidence="5">
    <location>
        <begin position="12"/>
        <end position="28"/>
    </location>
</feature>
<keyword evidence="4 5" id="KW-0472">Membrane</keyword>
<dbReference type="AlphaFoldDB" id="A0A2P6MZD7"/>